<keyword evidence="4 6" id="KW-1133">Transmembrane helix</keyword>
<feature type="transmembrane region" description="Helical" evidence="6">
    <location>
        <begin position="80"/>
        <end position="104"/>
    </location>
</feature>
<sequence length="532" mass="57197">MSAHESKVVNETTRSVLEARACDPVGDDEVLARLGKRPVLKRKFDFMALLGLTCTILSTWEGMLVMFVEPLLNGGPAGVVYSYIVAWIGTTATFITFAEMVSMAPTSGGQYHWAMMLAPRSSFRFTGFLAGYLTTFGWQASVAAVGYMMGNMIQGLIVLTHPTYEPQAWHLTLLMFLTLACAAFVNVAASGLLPKVERLALVLHILGFFAILIPLVYLGEHNSAQFVFTSFLNGGHFETQGLSFMVGMTGSMFAFTGADAAFHMAEEINNAAVVIPRSIFASVLLNGILGFGMVIAALFATTDVNSALQTKTGYPFIAILQQATGSVAGSAAMTSLILVLGLGGFVGAVASSSRMIWSFARDRGLPGWALLQRVDTRTSIPVVAVGVTTLVACLLGLITLGSPTVFNDMISLSLSSLFLSYLISMCLLLWRRCTGRIRSLCSLSTTEPVYNTPGAPLVWGPFYLDGFWGILVNVFSIIYLVVGVFFSFWPPSASVDGPTMNYSVVGTGGVVILSTLYYLVIAKREFRGAVVE</sequence>
<evidence type="ECO:0008006" key="9">
    <source>
        <dbReference type="Google" id="ProtNLM"/>
    </source>
</evidence>
<evidence type="ECO:0000256" key="4">
    <source>
        <dbReference type="ARBA" id="ARBA00022989"/>
    </source>
</evidence>
<evidence type="ECO:0000256" key="5">
    <source>
        <dbReference type="ARBA" id="ARBA00023136"/>
    </source>
</evidence>
<feature type="transmembrane region" description="Helical" evidence="6">
    <location>
        <begin position="467"/>
        <end position="489"/>
    </location>
</feature>
<organism evidence="7 8">
    <name type="scientific">Penicilliopsis zonata CBS 506.65</name>
    <dbReference type="NCBI Taxonomy" id="1073090"/>
    <lineage>
        <taxon>Eukaryota</taxon>
        <taxon>Fungi</taxon>
        <taxon>Dikarya</taxon>
        <taxon>Ascomycota</taxon>
        <taxon>Pezizomycotina</taxon>
        <taxon>Eurotiomycetes</taxon>
        <taxon>Eurotiomycetidae</taxon>
        <taxon>Eurotiales</taxon>
        <taxon>Aspergillaceae</taxon>
        <taxon>Penicilliopsis</taxon>
    </lineage>
</organism>
<feature type="transmembrane region" description="Helical" evidence="6">
    <location>
        <begin position="239"/>
        <end position="258"/>
    </location>
</feature>
<keyword evidence="3 6" id="KW-0812">Transmembrane</keyword>
<evidence type="ECO:0000313" key="8">
    <source>
        <dbReference type="Proteomes" id="UP000184188"/>
    </source>
</evidence>
<feature type="transmembrane region" description="Helical" evidence="6">
    <location>
        <begin position="336"/>
        <end position="357"/>
    </location>
</feature>
<dbReference type="STRING" id="1073090.A0A1L9SND5"/>
<keyword evidence="8" id="KW-1185">Reference proteome</keyword>
<reference evidence="8" key="1">
    <citation type="journal article" date="2017" name="Genome Biol.">
        <title>Comparative genomics reveals high biological diversity and specific adaptations in the industrially and medically important fungal genus Aspergillus.</title>
        <authorList>
            <person name="de Vries R.P."/>
            <person name="Riley R."/>
            <person name="Wiebenga A."/>
            <person name="Aguilar-Osorio G."/>
            <person name="Amillis S."/>
            <person name="Uchima C.A."/>
            <person name="Anderluh G."/>
            <person name="Asadollahi M."/>
            <person name="Askin M."/>
            <person name="Barry K."/>
            <person name="Battaglia E."/>
            <person name="Bayram O."/>
            <person name="Benocci T."/>
            <person name="Braus-Stromeyer S.A."/>
            <person name="Caldana C."/>
            <person name="Canovas D."/>
            <person name="Cerqueira G.C."/>
            <person name="Chen F."/>
            <person name="Chen W."/>
            <person name="Choi C."/>
            <person name="Clum A."/>
            <person name="Dos Santos R.A."/>
            <person name="Damasio A.R."/>
            <person name="Diallinas G."/>
            <person name="Emri T."/>
            <person name="Fekete E."/>
            <person name="Flipphi M."/>
            <person name="Freyberg S."/>
            <person name="Gallo A."/>
            <person name="Gournas C."/>
            <person name="Habgood R."/>
            <person name="Hainaut M."/>
            <person name="Harispe M.L."/>
            <person name="Henrissat B."/>
            <person name="Hilden K.S."/>
            <person name="Hope R."/>
            <person name="Hossain A."/>
            <person name="Karabika E."/>
            <person name="Karaffa L."/>
            <person name="Karanyi Z."/>
            <person name="Krasevec N."/>
            <person name="Kuo A."/>
            <person name="Kusch H."/>
            <person name="LaButti K."/>
            <person name="Lagendijk E.L."/>
            <person name="Lapidus A."/>
            <person name="Levasseur A."/>
            <person name="Lindquist E."/>
            <person name="Lipzen A."/>
            <person name="Logrieco A.F."/>
            <person name="MacCabe A."/>
            <person name="Maekelae M.R."/>
            <person name="Malavazi I."/>
            <person name="Melin P."/>
            <person name="Meyer V."/>
            <person name="Mielnichuk N."/>
            <person name="Miskei M."/>
            <person name="Molnar A.P."/>
            <person name="Mule G."/>
            <person name="Ngan C.Y."/>
            <person name="Orejas M."/>
            <person name="Orosz E."/>
            <person name="Ouedraogo J.P."/>
            <person name="Overkamp K.M."/>
            <person name="Park H.-S."/>
            <person name="Perrone G."/>
            <person name="Piumi F."/>
            <person name="Punt P.J."/>
            <person name="Ram A.F."/>
            <person name="Ramon A."/>
            <person name="Rauscher S."/>
            <person name="Record E."/>
            <person name="Riano-Pachon D.M."/>
            <person name="Robert V."/>
            <person name="Roehrig J."/>
            <person name="Ruller R."/>
            <person name="Salamov A."/>
            <person name="Salih N.S."/>
            <person name="Samson R.A."/>
            <person name="Sandor E."/>
            <person name="Sanguinetti M."/>
            <person name="Schuetze T."/>
            <person name="Sepcic K."/>
            <person name="Shelest E."/>
            <person name="Sherlock G."/>
            <person name="Sophianopoulou V."/>
            <person name="Squina F.M."/>
            <person name="Sun H."/>
            <person name="Susca A."/>
            <person name="Todd R.B."/>
            <person name="Tsang A."/>
            <person name="Unkles S.E."/>
            <person name="van de Wiele N."/>
            <person name="van Rossen-Uffink D."/>
            <person name="Oliveira J.V."/>
            <person name="Vesth T.C."/>
            <person name="Visser J."/>
            <person name="Yu J.-H."/>
            <person name="Zhou M."/>
            <person name="Andersen M.R."/>
            <person name="Archer D.B."/>
            <person name="Baker S.E."/>
            <person name="Benoit I."/>
            <person name="Brakhage A.A."/>
            <person name="Braus G.H."/>
            <person name="Fischer R."/>
            <person name="Frisvad J.C."/>
            <person name="Goldman G.H."/>
            <person name="Houbraken J."/>
            <person name="Oakley B."/>
            <person name="Pocsi I."/>
            <person name="Scazzocchio C."/>
            <person name="Seiboth B."/>
            <person name="vanKuyk P.A."/>
            <person name="Wortman J."/>
            <person name="Dyer P.S."/>
            <person name="Grigoriev I.V."/>
        </authorList>
    </citation>
    <scope>NUCLEOTIDE SEQUENCE [LARGE SCALE GENOMIC DNA]</scope>
    <source>
        <strain evidence="8">CBS 506.65</strain>
    </source>
</reference>
<dbReference type="InterPro" id="IPR002293">
    <property type="entry name" value="AA/rel_permease1"/>
</dbReference>
<dbReference type="VEuPathDB" id="FungiDB:ASPZODRAFT_62028"/>
<feature type="transmembrane region" description="Helical" evidence="6">
    <location>
        <begin position="199"/>
        <end position="219"/>
    </location>
</feature>
<dbReference type="Gene3D" id="1.20.1740.10">
    <property type="entry name" value="Amino acid/polyamine transporter I"/>
    <property type="match status" value="1"/>
</dbReference>
<feature type="transmembrane region" description="Helical" evidence="6">
    <location>
        <begin position="125"/>
        <end position="148"/>
    </location>
</feature>
<accession>A0A1L9SND5</accession>
<feature type="transmembrane region" description="Helical" evidence="6">
    <location>
        <begin position="410"/>
        <end position="430"/>
    </location>
</feature>
<evidence type="ECO:0000256" key="6">
    <source>
        <dbReference type="SAM" id="Phobius"/>
    </source>
</evidence>
<evidence type="ECO:0000256" key="2">
    <source>
        <dbReference type="ARBA" id="ARBA00022448"/>
    </source>
</evidence>
<dbReference type="Pfam" id="PF13520">
    <property type="entry name" value="AA_permease_2"/>
    <property type="match status" value="1"/>
</dbReference>
<dbReference type="GeneID" id="34615504"/>
<feature type="transmembrane region" description="Helical" evidence="6">
    <location>
        <begin position="501"/>
        <end position="520"/>
    </location>
</feature>
<dbReference type="GO" id="GO:0016020">
    <property type="term" value="C:membrane"/>
    <property type="evidence" value="ECO:0007669"/>
    <property type="project" value="UniProtKB-SubCell"/>
</dbReference>
<dbReference type="PANTHER" id="PTHR45649:SF1">
    <property type="entry name" value="TRANSPORTER, PUTATIVE (EUROFUNG)-RELATED"/>
    <property type="match status" value="1"/>
</dbReference>
<name>A0A1L9SND5_9EURO</name>
<evidence type="ECO:0000256" key="1">
    <source>
        <dbReference type="ARBA" id="ARBA00004141"/>
    </source>
</evidence>
<dbReference type="RefSeq" id="XP_022583220.1">
    <property type="nucleotide sequence ID" value="XM_022729040.1"/>
</dbReference>
<evidence type="ECO:0000313" key="7">
    <source>
        <dbReference type="EMBL" id="OJJ48710.1"/>
    </source>
</evidence>
<evidence type="ECO:0000256" key="3">
    <source>
        <dbReference type="ARBA" id="ARBA00022692"/>
    </source>
</evidence>
<keyword evidence="2" id="KW-0813">Transport</keyword>
<dbReference type="AlphaFoldDB" id="A0A1L9SND5"/>
<dbReference type="OrthoDB" id="3257095at2759"/>
<dbReference type="PANTHER" id="PTHR45649">
    <property type="entry name" value="AMINO-ACID PERMEASE BAT1"/>
    <property type="match status" value="1"/>
</dbReference>
<dbReference type="PIRSF" id="PIRSF006060">
    <property type="entry name" value="AA_transporter"/>
    <property type="match status" value="1"/>
</dbReference>
<proteinExistence type="predicted"/>
<keyword evidence="5 6" id="KW-0472">Membrane</keyword>
<feature type="transmembrane region" description="Helical" evidence="6">
    <location>
        <begin position="168"/>
        <end position="187"/>
    </location>
</feature>
<protein>
    <recommendedName>
        <fullName evidence="9">Amino acid permease/ SLC12A domain-containing protein</fullName>
    </recommendedName>
</protein>
<dbReference type="GO" id="GO:0022857">
    <property type="term" value="F:transmembrane transporter activity"/>
    <property type="evidence" value="ECO:0007669"/>
    <property type="project" value="InterPro"/>
</dbReference>
<feature type="transmembrane region" description="Helical" evidence="6">
    <location>
        <begin position="378"/>
        <end position="398"/>
    </location>
</feature>
<feature type="transmembrane region" description="Helical" evidence="6">
    <location>
        <begin position="279"/>
        <end position="300"/>
    </location>
</feature>
<dbReference type="Proteomes" id="UP000184188">
    <property type="component" value="Unassembled WGS sequence"/>
</dbReference>
<dbReference type="EMBL" id="KV878339">
    <property type="protein sequence ID" value="OJJ48710.1"/>
    <property type="molecule type" value="Genomic_DNA"/>
</dbReference>
<comment type="subcellular location">
    <subcellularLocation>
        <location evidence="1">Membrane</location>
        <topology evidence="1">Multi-pass membrane protein</topology>
    </subcellularLocation>
</comment>
<gene>
    <name evidence="7" type="ORF">ASPZODRAFT_62028</name>
</gene>
<feature type="transmembrane region" description="Helical" evidence="6">
    <location>
        <begin position="46"/>
        <end position="68"/>
    </location>
</feature>